<name>A0A671U875_SPAAU</name>
<dbReference type="GeneTree" id="ENSGT00940000154885"/>
<dbReference type="PROSITE" id="PS00119">
    <property type="entry name" value="PA2_ASP"/>
    <property type="match status" value="1"/>
</dbReference>
<comment type="catalytic activity">
    <reaction evidence="8">
        <text>a 1,2-diacyl-sn-glycero-3-phosphocholine + H2O = a 1-acyl-sn-glycero-3-phosphocholine + a fatty acid + H(+)</text>
        <dbReference type="Rhea" id="RHEA:15801"/>
        <dbReference type="ChEBI" id="CHEBI:15377"/>
        <dbReference type="ChEBI" id="CHEBI:15378"/>
        <dbReference type="ChEBI" id="CHEBI:28868"/>
        <dbReference type="ChEBI" id="CHEBI:57643"/>
        <dbReference type="ChEBI" id="CHEBI:58168"/>
        <dbReference type="EC" id="3.1.1.4"/>
    </reaction>
</comment>
<dbReference type="CDD" id="cd00125">
    <property type="entry name" value="PLA2c"/>
    <property type="match status" value="1"/>
</dbReference>
<feature type="binding site" evidence="5">
    <location>
        <position position="44"/>
    </location>
    <ligand>
        <name>Ca(2+)</name>
        <dbReference type="ChEBI" id="CHEBI:29108"/>
    </ligand>
</feature>
<feature type="active site" evidence="4">
    <location>
        <position position="60"/>
    </location>
</feature>
<dbReference type="GO" id="GO:0005543">
    <property type="term" value="F:phospholipid binding"/>
    <property type="evidence" value="ECO:0007669"/>
    <property type="project" value="TreeGrafter"/>
</dbReference>
<reference evidence="10" key="1">
    <citation type="submission" date="2021-04" db="EMBL/GenBank/DDBJ databases">
        <authorList>
            <consortium name="Wellcome Sanger Institute Data Sharing"/>
        </authorList>
    </citation>
    <scope>NUCLEOTIDE SEQUENCE [LARGE SCALE GENOMIC DNA]</scope>
</reference>
<keyword evidence="8" id="KW-0443">Lipid metabolism</keyword>
<accession>A0A671U875</accession>
<dbReference type="GO" id="GO:0005509">
    <property type="term" value="F:calcium ion binding"/>
    <property type="evidence" value="ECO:0007669"/>
    <property type="project" value="InterPro"/>
</dbReference>
<dbReference type="InterPro" id="IPR033112">
    <property type="entry name" value="PLA2_Asp_AS"/>
</dbReference>
<evidence type="ECO:0000256" key="7">
    <source>
        <dbReference type="RuleBase" id="RU003654"/>
    </source>
</evidence>
<feature type="disulfide bond" evidence="6">
    <location>
        <begin position="56"/>
        <end position="117"/>
    </location>
</feature>
<comment type="similarity">
    <text evidence="7">Belongs to the phospholipase A2 family.</text>
</comment>
<keyword evidence="8" id="KW-0378">Hydrolase</keyword>
<feature type="disulfide bond" evidence="6">
    <location>
        <begin position="96"/>
        <end position="108"/>
    </location>
</feature>
<feature type="disulfide bond" evidence="6">
    <location>
        <begin position="63"/>
        <end position="110"/>
    </location>
</feature>
<evidence type="ECO:0000313" key="11">
    <source>
        <dbReference type="Proteomes" id="UP000472265"/>
    </source>
</evidence>
<evidence type="ECO:0000256" key="2">
    <source>
        <dbReference type="ARBA" id="ARBA00022525"/>
    </source>
</evidence>
<dbReference type="GO" id="GO:0005576">
    <property type="term" value="C:extracellular region"/>
    <property type="evidence" value="ECO:0007669"/>
    <property type="project" value="UniProtKB-SubCell"/>
</dbReference>
<dbReference type="PANTHER" id="PTHR11716:SF100">
    <property type="entry name" value="PHOSPHOLIPASE A2"/>
    <property type="match status" value="1"/>
</dbReference>
<dbReference type="OMA" id="RDACECD"/>
<dbReference type="InterPro" id="IPR033113">
    <property type="entry name" value="PLA2_histidine"/>
</dbReference>
<evidence type="ECO:0000313" key="10">
    <source>
        <dbReference type="Ensembl" id="ENSSAUP00010009004.1"/>
    </source>
</evidence>
<dbReference type="InParanoid" id="A0A671U875"/>
<evidence type="ECO:0000256" key="6">
    <source>
        <dbReference type="PIRSR" id="PIRSR601211-3"/>
    </source>
</evidence>
<reference evidence="10" key="3">
    <citation type="submission" date="2025-09" db="UniProtKB">
        <authorList>
            <consortium name="Ensembl"/>
        </authorList>
    </citation>
    <scope>IDENTIFICATION</scope>
</reference>
<dbReference type="InterPro" id="IPR036444">
    <property type="entry name" value="PLipase_A2_dom_sf"/>
</dbReference>
<dbReference type="PROSITE" id="PS00118">
    <property type="entry name" value="PA2_HIS"/>
    <property type="match status" value="1"/>
</dbReference>
<dbReference type="Proteomes" id="UP000472265">
    <property type="component" value="Chromosome 5"/>
</dbReference>
<dbReference type="GO" id="GO:0047498">
    <property type="term" value="F:calcium-dependent phospholipase A2 activity"/>
    <property type="evidence" value="ECO:0007669"/>
    <property type="project" value="TreeGrafter"/>
</dbReference>
<dbReference type="InterPro" id="IPR001211">
    <property type="entry name" value="PLA2"/>
</dbReference>
<dbReference type="GO" id="GO:0016042">
    <property type="term" value="P:lipid catabolic process"/>
    <property type="evidence" value="ECO:0007669"/>
    <property type="project" value="InterPro"/>
</dbReference>
<reference evidence="10" key="2">
    <citation type="submission" date="2025-08" db="UniProtKB">
        <authorList>
            <consortium name="Ensembl"/>
        </authorList>
    </citation>
    <scope>IDENTIFICATION</scope>
</reference>
<dbReference type="GO" id="GO:0006644">
    <property type="term" value="P:phospholipid metabolic process"/>
    <property type="evidence" value="ECO:0007669"/>
    <property type="project" value="InterPro"/>
</dbReference>
<evidence type="ECO:0000256" key="3">
    <source>
        <dbReference type="ARBA" id="ARBA00023157"/>
    </source>
</evidence>
<dbReference type="InterPro" id="IPR016090">
    <property type="entry name" value="PLA2-like_dom"/>
</dbReference>
<feature type="binding site" evidence="5">
    <location>
        <position position="40"/>
    </location>
    <ligand>
        <name>Ca(2+)</name>
        <dbReference type="ChEBI" id="CHEBI:29108"/>
    </ligand>
</feature>
<keyword evidence="3 6" id="KW-1015">Disulfide bond</keyword>
<feature type="disulfide bond" evidence="6">
    <location>
        <begin position="73"/>
        <end position="103"/>
    </location>
</feature>
<keyword evidence="2 8" id="KW-0964">Secreted</keyword>
<evidence type="ECO:0000256" key="8">
    <source>
        <dbReference type="RuleBase" id="RU361236"/>
    </source>
</evidence>
<dbReference type="Ensembl" id="ENSSAUT00010009616.1">
    <property type="protein sequence ID" value="ENSSAUP00010009004.1"/>
    <property type="gene ID" value="ENSSAUG00010004464.1"/>
</dbReference>
<feature type="binding site" evidence="5">
    <location>
        <position position="61"/>
    </location>
    <ligand>
        <name>Ca(2+)</name>
        <dbReference type="ChEBI" id="CHEBI:29108"/>
    </ligand>
</feature>
<dbReference type="SMART" id="SM00085">
    <property type="entry name" value="PA2c"/>
    <property type="match status" value="1"/>
</dbReference>
<feature type="active site" evidence="4">
    <location>
        <position position="111"/>
    </location>
</feature>
<evidence type="ECO:0000259" key="9">
    <source>
        <dbReference type="SMART" id="SM00085"/>
    </source>
</evidence>
<dbReference type="GO" id="GO:0050482">
    <property type="term" value="P:arachidonate secretion"/>
    <property type="evidence" value="ECO:0007669"/>
    <property type="project" value="InterPro"/>
</dbReference>
<dbReference type="Gene3D" id="1.20.90.10">
    <property type="entry name" value="Phospholipase A2 domain"/>
    <property type="match status" value="1"/>
</dbReference>
<comment type="subcellular location">
    <subcellularLocation>
        <location evidence="1 8">Secreted</location>
    </subcellularLocation>
</comment>
<comment type="cofactor">
    <cofactor evidence="5">
        <name>Ca(2+)</name>
        <dbReference type="ChEBI" id="CHEBI:29108"/>
    </cofactor>
    <text evidence="5">Binds 1 Ca(2+) ion per subunit.</text>
</comment>
<evidence type="ECO:0000256" key="5">
    <source>
        <dbReference type="PIRSR" id="PIRSR601211-2"/>
    </source>
</evidence>
<proteinExistence type="inferred from homology"/>
<keyword evidence="5 8" id="KW-0106">Calcium</keyword>
<feature type="disulfide bond" evidence="6">
    <location>
        <begin position="41"/>
        <end position="57"/>
    </location>
</feature>
<keyword evidence="5" id="KW-0479">Metal-binding</keyword>
<dbReference type="AlphaFoldDB" id="A0A671U875"/>
<dbReference type="EC" id="3.1.1.4" evidence="8"/>
<dbReference type="Pfam" id="PF00068">
    <property type="entry name" value="Phospholip_A2_1"/>
    <property type="match status" value="1"/>
</dbReference>
<evidence type="ECO:0000256" key="4">
    <source>
        <dbReference type="PIRSR" id="PIRSR601211-1"/>
    </source>
</evidence>
<dbReference type="FunFam" id="1.20.90.10:FF:000007">
    <property type="entry name" value="Acidic phospholipase A2"/>
    <property type="match status" value="1"/>
</dbReference>
<dbReference type="PANTHER" id="PTHR11716">
    <property type="entry name" value="PHOSPHOLIPASE A2 FAMILY MEMBER"/>
    <property type="match status" value="1"/>
</dbReference>
<keyword evidence="11" id="KW-1185">Reference proteome</keyword>
<dbReference type="PRINTS" id="PR00389">
    <property type="entry name" value="PHPHLIPASEA2"/>
</dbReference>
<feature type="domain" description="Phospholipase A2-like central" evidence="9">
    <location>
        <begin position="24"/>
        <end position="136"/>
    </location>
</feature>
<protein>
    <recommendedName>
        <fullName evidence="8">Phospholipase A2</fullName>
        <ecNumber evidence="8">3.1.1.4</ecNumber>
    </recommendedName>
</protein>
<feature type="binding site" evidence="5">
    <location>
        <position position="42"/>
    </location>
    <ligand>
        <name>Ca(2+)</name>
        <dbReference type="ChEBI" id="CHEBI:29108"/>
    </ligand>
</feature>
<evidence type="ECO:0000256" key="1">
    <source>
        <dbReference type="ARBA" id="ARBA00004613"/>
    </source>
</evidence>
<organism evidence="10 11">
    <name type="scientific">Sparus aurata</name>
    <name type="common">Gilthead sea bream</name>
    <dbReference type="NCBI Taxonomy" id="8175"/>
    <lineage>
        <taxon>Eukaryota</taxon>
        <taxon>Metazoa</taxon>
        <taxon>Chordata</taxon>
        <taxon>Craniata</taxon>
        <taxon>Vertebrata</taxon>
        <taxon>Euteleostomi</taxon>
        <taxon>Actinopterygii</taxon>
        <taxon>Neopterygii</taxon>
        <taxon>Teleostei</taxon>
        <taxon>Neoteleostei</taxon>
        <taxon>Acanthomorphata</taxon>
        <taxon>Eupercaria</taxon>
        <taxon>Spariformes</taxon>
        <taxon>Sparidae</taxon>
        <taxon>Sparus</taxon>
    </lineage>
</organism>
<dbReference type="SUPFAM" id="SSF48619">
    <property type="entry name" value="Phospholipase A2, PLA2"/>
    <property type="match status" value="1"/>
</dbReference>
<sequence>MDLRNDLCVSFMDVSVLSEEQSNGVWQFGRMISCNKYGCYCGLGGQGTPVDELDQCCKVHDDCYGAQMRDPECKTFFNKPYFIHYRYTCTEHRPTCSGTNKKCQAAACECDRAAALCFARAKYNPKHKFLNQRRCKK</sequence>